<proteinExistence type="predicted"/>
<dbReference type="Proteomes" id="UP000202719">
    <property type="component" value="Segment"/>
</dbReference>
<organism evidence="1 2">
    <name type="scientific">Cnaphalocrocis medinalis granulovirus</name>
    <dbReference type="NCBI Taxonomy" id="1750712"/>
    <lineage>
        <taxon>Viruses</taxon>
        <taxon>Viruses incertae sedis</taxon>
        <taxon>Naldaviricetes</taxon>
        <taxon>Lefavirales</taxon>
        <taxon>Baculoviridae</taxon>
        <taxon>Betabaculovirus</taxon>
        <taxon>Betabaculovirus cnamedinalis</taxon>
    </lineage>
</organism>
<protein>
    <submittedName>
        <fullName evidence="1">Uncharacterized protein</fullName>
    </submittedName>
</protein>
<name>A0A120L163_9BBAC</name>
<dbReference type="RefSeq" id="YP_009230023.1">
    <property type="nucleotide sequence ID" value="NC_029304.2"/>
</dbReference>
<dbReference type="EMBL" id="KU593505">
    <property type="protein sequence ID" value="AMF83855.1"/>
    <property type="molecule type" value="Genomic_DNA"/>
</dbReference>
<sequence length="359" mass="42750">MSKRAASDNGLIATGSRLSYQKKFFEIKQRVVSKVLFRMQYTNNVLYKIYTQNVTRFDNDDDDDYNNYNKFTLLYVDSEILFNTIQEKSTYKFSGDYIKLKSNATSEIDKYIVRKCVQLYEDDKDLLFIVCANHFFNRSVLKIEFYVQGAYHLQHEKGSVHIFGLLRSDNDTYKQCDIILSVNDHMSSYCFIKPYDNEYTRLKKLYQMVYEGLLNKWCIVSNVMTVASNSLFYLIANKNTHIRTSYYENNNDSPITNYGCNMSYKIETKLMFNVTEKFPPYRVKKINDSLYKMIFVFDYKLTELYHYGEILKPPSKINPWYSSKMPIFIVVYSYTRFIAMITYHTDLYDKNCLKHIKIF</sequence>
<evidence type="ECO:0000313" key="2">
    <source>
        <dbReference type="Proteomes" id="UP000202719"/>
    </source>
</evidence>
<evidence type="ECO:0000313" key="1">
    <source>
        <dbReference type="EMBL" id="AMF83855.1"/>
    </source>
</evidence>
<dbReference type="OrthoDB" id="8148at10239"/>
<gene>
    <name evidence="1" type="primary">Cnme105</name>
</gene>
<accession>A0A120L163</accession>
<reference evidence="1 2" key="1">
    <citation type="journal article" date="2015" name="Virol. Sin.">
        <title>Genome sequencing and analysis of a granulovirus isolated from the Asiatic rice leafroller, Cnaphalocrocis medinalis.</title>
        <authorList>
            <person name="Zhang S."/>
            <person name="Zhu Z."/>
            <person name="Sun S."/>
            <person name="Chen Q."/>
            <person name="Deng F."/>
            <person name="Yang K."/>
        </authorList>
    </citation>
    <scope>NUCLEOTIDE SEQUENCE [LARGE SCALE GENOMIC DNA]</scope>
    <source>
        <strain evidence="1 2">Enping</strain>
    </source>
</reference>
<dbReference type="KEGG" id="vg:26855131"/>
<dbReference type="GeneID" id="26855131"/>
<keyword evidence="2" id="KW-1185">Reference proteome</keyword>